<protein>
    <submittedName>
        <fullName evidence="3">Transglutaminase-like superfamily protein</fullName>
    </submittedName>
</protein>
<evidence type="ECO:0000259" key="2">
    <source>
        <dbReference type="Pfam" id="PF13471"/>
    </source>
</evidence>
<dbReference type="AlphaFoldDB" id="A0A1I1VA98"/>
<proteinExistence type="predicted"/>
<reference evidence="3 4" key="1">
    <citation type="submission" date="2016-10" db="EMBL/GenBank/DDBJ databases">
        <authorList>
            <person name="de Groot N.N."/>
        </authorList>
    </citation>
    <scope>NUCLEOTIDE SEQUENCE [LARGE SCALE GENOMIC DNA]</scope>
    <source>
        <strain evidence="3 4">DSM 26130</strain>
    </source>
</reference>
<dbReference type="STRING" id="662367.SAMN05216167_10772"/>
<keyword evidence="4" id="KW-1185">Reference proteome</keyword>
<evidence type="ECO:0000313" key="4">
    <source>
        <dbReference type="Proteomes" id="UP000198598"/>
    </source>
</evidence>
<keyword evidence="1" id="KW-1133">Transmembrane helix</keyword>
<dbReference type="Proteomes" id="UP000198598">
    <property type="component" value="Unassembled WGS sequence"/>
</dbReference>
<dbReference type="EMBL" id="FOLQ01000007">
    <property type="protein sequence ID" value="SFD78888.1"/>
    <property type="molecule type" value="Genomic_DNA"/>
</dbReference>
<dbReference type="NCBIfam" id="NF033537">
    <property type="entry name" value="lasso_biosyn_B2"/>
    <property type="match status" value="1"/>
</dbReference>
<dbReference type="OrthoDB" id="671090at2"/>
<keyword evidence="1" id="KW-0472">Membrane</keyword>
<keyword evidence="1" id="KW-0812">Transmembrane</keyword>
<gene>
    <name evidence="3" type="ORF">SAMN05216167_10772</name>
</gene>
<evidence type="ECO:0000313" key="3">
    <source>
        <dbReference type="EMBL" id="SFD78888.1"/>
    </source>
</evidence>
<dbReference type="InterPro" id="IPR032708">
    <property type="entry name" value="McjB_C"/>
</dbReference>
<evidence type="ECO:0000256" key="1">
    <source>
        <dbReference type="SAM" id="Phobius"/>
    </source>
</evidence>
<feature type="transmembrane region" description="Helical" evidence="1">
    <location>
        <begin position="20"/>
        <end position="36"/>
    </location>
</feature>
<dbReference type="Pfam" id="PF13471">
    <property type="entry name" value="Transglut_core3"/>
    <property type="match status" value="1"/>
</dbReference>
<dbReference type="RefSeq" id="WP_093828911.1">
    <property type="nucleotide sequence ID" value="NZ_FOLQ01000007.1"/>
</dbReference>
<accession>A0A1I1VA98</accession>
<dbReference type="InterPro" id="IPR053521">
    <property type="entry name" value="McjB-like"/>
</dbReference>
<feature type="domain" description="Microcin J25-processing protein McjB C-terminal" evidence="2">
    <location>
        <begin position="29"/>
        <end position="134"/>
    </location>
</feature>
<organism evidence="3 4">
    <name type="scientific">Spirosoma endophyticum</name>
    <dbReference type="NCBI Taxonomy" id="662367"/>
    <lineage>
        <taxon>Bacteria</taxon>
        <taxon>Pseudomonadati</taxon>
        <taxon>Bacteroidota</taxon>
        <taxon>Cytophagia</taxon>
        <taxon>Cytophagales</taxon>
        <taxon>Cytophagaceae</taxon>
        <taxon>Spirosoma</taxon>
    </lineage>
</organism>
<name>A0A1I1VA98_9BACT</name>
<sequence>MEKWLRRVKKFFSLSFSDKMLLLNAFFVVASVRLALKLLSFSRFKNAYASAIATNDQVDVRDEAIKQTVWAIESVSHTLSAVCLPQALALKYMLRKDKATEIIIGVRKNGIFEAHAWVKKNGKILIGDSPATNQQPLDFQPLWTWQ</sequence>